<dbReference type="EMBL" id="LKHP01000015">
    <property type="protein sequence ID" value="KRQ86134.1"/>
    <property type="molecule type" value="Genomic_DNA"/>
</dbReference>
<dbReference type="AlphaFoldDB" id="A0A0R3JRM8"/>
<comment type="caution">
    <text evidence="2">The sequence shown here is derived from an EMBL/GenBank/DDBJ whole genome shotgun (WGS) entry which is preliminary data.</text>
</comment>
<keyword evidence="3" id="KW-1185">Reference proteome</keyword>
<evidence type="ECO:0000313" key="3">
    <source>
        <dbReference type="Proteomes" id="UP000052015"/>
    </source>
</evidence>
<keyword evidence="1" id="KW-1133">Transmembrane helix</keyword>
<dbReference type="OrthoDB" id="1928511at2"/>
<dbReference type="Proteomes" id="UP000052015">
    <property type="component" value="Unassembled WGS sequence"/>
</dbReference>
<sequence length="74" mass="8142">MSRRCRDRHEHGDFNSLLALILIVTQFGRVPGLLGQGQGHGHDCNEGGLVDNSLLFIIALYLVICGCCPFKRSC</sequence>
<dbReference type="RefSeq" id="WP_057979385.1">
    <property type="nucleotide sequence ID" value="NZ_LKHP01000015.1"/>
</dbReference>
<feature type="transmembrane region" description="Helical" evidence="1">
    <location>
        <begin position="54"/>
        <end position="70"/>
    </location>
</feature>
<feature type="transmembrane region" description="Helical" evidence="1">
    <location>
        <begin position="12"/>
        <end position="34"/>
    </location>
</feature>
<proteinExistence type="predicted"/>
<reference evidence="2 3" key="1">
    <citation type="submission" date="2015-09" db="EMBL/GenBank/DDBJ databases">
        <title>Draft genome sequence of a Caloramator mitchellensis, a moderate thermophile from the Great Artesian Basin of Australia.</title>
        <authorList>
            <person name="Patel B.K."/>
        </authorList>
    </citation>
    <scope>NUCLEOTIDE SEQUENCE [LARGE SCALE GENOMIC DNA]</scope>
    <source>
        <strain evidence="2 3">VF08</strain>
    </source>
</reference>
<evidence type="ECO:0000313" key="2">
    <source>
        <dbReference type="EMBL" id="KRQ86134.1"/>
    </source>
</evidence>
<dbReference type="STRING" id="908809.ABG79_02073"/>
<accession>A0A0R3JRM8</accession>
<evidence type="ECO:0000256" key="1">
    <source>
        <dbReference type="SAM" id="Phobius"/>
    </source>
</evidence>
<gene>
    <name evidence="2" type="ORF">ABG79_02073</name>
</gene>
<keyword evidence="1" id="KW-0472">Membrane</keyword>
<protein>
    <submittedName>
        <fullName evidence="2">Uncharacterized protein</fullName>
    </submittedName>
</protein>
<organism evidence="2 3">
    <name type="scientific">Caloramator mitchellensis</name>
    <dbReference type="NCBI Taxonomy" id="908809"/>
    <lineage>
        <taxon>Bacteria</taxon>
        <taxon>Bacillati</taxon>
        <taxon>Bacillota</taxon>
        <taxon>Clostridia</taxon>
        <taxon>Eubacteriales</taxon>
        <taxon>Clostridiaceae</taxon>
        <taxon>Caloramator</taxon>
    </lineage>
</organism>
<keyword evidence="1" id="KW-0812">Transmembrane</keyword>
<name>A0A0R3JRM8_CALMK</name>